<sequence>MVLLTNKIAESISTSKKVQLATLAPTDWSIKKVSETLHVTNYVARTARKLTLEKGILAMPNPKLGKALPDVTVQLVKTFYEDDEHSLVLNSFGTKFQNYGITTSTILSNHMDTRDTDLTDTIFFDVGAWKNDQEIKKRVERYIIDNGTENFRLSSYSNTISNSNYKHKSGAQKRKFKNEIRAKESLGSQLITKFFHYGNENSSHDKFEDCREHNCSRDQRKDAFFYGLIVDETPEILHIEKNVLILRYVSQNTDTKVFEVTERLIEFKNFNGKTGEKITEEILVTLERYNIPLQDCRSQGYDNGSNMCGKTNGVKCRRIRKSAMSGSCRHGQHEHFCSDEEDLSTVYSLYNKIDKDKLQCLNEAVDGSGKTVFKSWTERLDTTKFVESDCDEELLFNIPFTGSIKLKSLLVIGGEDNFHPSQMKLFKNRPYMTFDDTLCEPDQIFNIVPDHEGNIEYHTKVARFSNVEHLSIYFSSNFGENTTKIYYIGLKGDYMESHKHGVTICNYEAKANPSDHLKNEYVAAEYSVK</sequence>
<evidence type="ECO:0000259" key="2">
    <source>
        <dbReference type="PROSITE" id="PS51532"/>
    </source>
</evidence>
<dbReference type="FunFam" id="2.60.120.470:FF:000002">
    <property type="entry name" value="PITH domain-containing protein 1"/>
    <property type="match status" value="1"/>
</dbReference>
<dbReference type="PROSITE" id="PS51532">
    <property type="entry name" value="PITH"/>
    <property type="match status" value="1"/>
</dbReference>
<dbReference type="GO" id="GO:0005737">
    <property type="term" value="C:cytoplasm"/>
    <property type="evidence" value="ECO:0007669"/>
    <property type="project" value="UniProtKB-ARBA"/>
</dbReference>
<dbReference type="InterPro" id="IPR008979">
    <property type="entry name" value="Galactose-bd-like_sf"/>
</dbReference>
<dbReference type="GO" id="GO:0045654">
    <property type="term" value="P:positive regulation of megakaryocyte differentiation"/>
    <property type="evidence" value="ECO:0007669"/>
    <property type="project" value="UniProtKB-ARBA"/>
</dbReference>
<proteinExistence type="evidence at transcript level"/>
<evidence type="ECO:0000256" key="1">
    <source>
        <dbReference type="ARBA" id="ARBA00025788"/>
    </source>
</evidence>
<dbReference type="GO" id="GO:0060255">
    <property type="term" value="P:regulation of macromolecule metabolic process"/>
    <property type="evidence" value="ECO:0007669"/>
    <property type="project" value="UniProtKB-ARBA"/>
</dbReference>
<dbReference type="EMBL" id="HAAD01001259">
    <property type="protein sequence ID" value="CDG67491.1"/>
    <property type="molecule type" value="mRNA"/>
</dbReference>
<protein>
    <submittedName>
        <fullName evidence="3">PITH domain-containing protein 1</fullName>
    </submittedName>
</protein>
<evidence type="ECO:0000313" key="3">
    <source>
        <dbReference type="EMBL" id="CDG67491.1"/>
    </source>
</evidence>
<reference evidence="3" key="1">
    <citation type="journal article" date="2013" name="Genome Biol. Evol.">
        <title>Punctuated emergences of genetic and phenotypic innovations in eumetazoan, bilaterian, euteleostome, and hominidae ancestors.</title>
        <authorList>
            <person name="Wenger Y."/>
            <person name="Galliot B."/>
        </authorList>
    </citation>
    <scope>NUCLEOTIDE SEQUENCE</scope>
    <source>
        <tissue evidence="3">Whole animals</tissue>
    </source>
</reference>
<dbReference type="Gene3D" id="2.60.120.470">
    <property type="entry name" value="PITH domain"/>
    <property type="match status" value="1"/>
</dbReference>
<dbReference type="InterPro" id="IPR010400">
    <property type="entry name" value="PITH_dom"/>
</dbReference>
<dbReference type="GO" id="GO:0080090">
    <property type="term" value="P:regulation of primary metabolic process"/>
    <property type="evidence" value="ECO:0007669"/>
    <property type="project" value="UniProtKB-ARBA"/>
</dbReference>
<dbReference type="GO" id="GO:0005634">
    <property type="term" value="C:nucleus"/>
    <property type="evidence" value="ECO:0007669"/>
    <property type="project" value="TreeGrafter"/>
</dbReference>
<gene>
    <name evidence="3" type="primary">PITHD1</name>
</gene>
<dbReference type="InterPro" id="IPR045099">
    <property type="entry name" value="PITH1-like"/>
</dbReference>
<dbReference type="PANTHER" id="PTHR12175">
    <property type="entry name" value="AD039 HT014 THIOREDOXIN FAMILY TRP26"/>
    <property type="match status" value="1"/>
</dbReference>
<dbReference type="OrthoDB" id="2635at2759"/>
<feature type="non-terminal residue" evidence="3">
    <location>
        <position position="1"/>
    </location>
</feature>
<dbReference type="PANTHER" id="PTHR12175:SF1">
    <property type="entry name" value="PITH DOMAIN-CONTAINING PROTEIN 1"/>
    <property type="match status" value="1"/>
</dbReference>
<dbReference type="SUPFAM" id="SSF49785">
    <property type="entry name" value="Galactose-binding domain-like"/>
    <property type="match status" value="1"/>
</dbReference>
<accession>T2M607</accession>
<feature type="domain" description="PITH" evidence="2">
    <location>
        <begin position="338"/>
        <end position="510"/>
    </location>
</feature>
<organism evidence="3">
    <name type="scientific">Hydra vulgaris</name>
    <name type="common">Hydra</name>
    <name type="synonym">Hydra attenuata</name>
    <dbReference type="NCBI Taxonomy" id="6087"/>
    <lineage>
        <taxon>Eukaryota</taxon>
        <taxon>Metazoa</taxon>
        <taxon>Cnidaria</taxon>
        <taxon>Hydrozoa</taxon>
        <taxon>Hydroidolina</taxon>
        <taxon>Anthoathecata</taxon>
        <taxon>Aplanulata</taxon>
        <taxon>Hydridae</taxon>
        <taxon>Hydra</taxon>
    </lineage>
</organism>
<comment type="similarity">
    <text evidence="1">Belongs to the PITHD1 family.</text>
</comment>
<dbReference type="AlphaFoldDB" id="T2M607"/>
<name>T2M607_HYDVU</name>
<dbReference type="InterPro" id="IPR037047">
    <property type="entry name" value="PITH_dom_sf"/>
</dbReference>
<dbReference type="Pfam" id="PF06201">
    <property type="entry name" value="PITH"/>
    <property type="match status" value="1"/>
</dbReference>